<evidence type="ECO:0000313" key="2">
    <source>
        <dbReference type="EMBL" id="GAA4651716.1"/>
    </source>
</evidence>
<feature type="compositionally biased region" description="Basic and acidic residues" evidence="1">
    <location>
        <begin position="21"/>
        <end position="33"/>
    </location>
</feature>
<dbReference type="Proteomes" id="UP001500604">
    <property type="component" value="Unassembled WGS sequence"/>
</dbReference>
<evidence type="ECO:0000313" key="3">
    <source>
        <dbReference type="Proteomes" id="UP001500604"/>
    </source>
</evidence>
<reference evidence="3" key="1">
    <citation type="journal article" date="2019" name="Int. J. Syst. Evol. Microbiol.">
        <title>The Global Catalogue of Microorganisms (GCM) 10K type strain sequencing project: providing services to taxonomists for standard genome sequencing and annotation.</title>
        <authorList>
            <consortium name="The Broad Institute Genomics Platform"/>
            <consortium name="The Broad Institute Genome Sequencing Center for Infectious Disease"/>
            <person name="Wu L."/>
            <person name="Ma J."/>
        </authorList>
    </citation>
    <scope>NUCLEOTIDE SEQUENCE [LARGE SCALE GENOMIC DNA]</scope>
    <source>
        <strain evidence="3">JCM 17805</strain>
    </source>
</reference>
<accession>A0ABP8V748</accession>
<gene>
    <name evidence="2" type="ORF">GCM10023116_40000</name>
</gene>
<dbReference type="EMBL" id="BAABFL010000460">
    <property type="protein sequence ID" value="GAA4651716.1"/>
    <property type="molecule type" value="Genomic_DNA"/>
</dbReference>
<comment type="caution">
    <text evidence="2">The sequence shown here is derived from an EMBL/GenBank/DDBJ whole genome shotgun (WGS) entry which is preliminary data.</text>
</comment>
<name>A0ABP8V748_9GAMM</name>
<feature type="region of interest" description="Disordered" evidence="1">
    <location>
        <begin position="1"/>
        <end position="35"/>
    </location>
</feature>
<organism evidence="2 3">
    <name type="scientific">Kistimonas scapharcae</name>
    <dbReference type="NCBI Taxonomy" id="1036133"/>
    <lineage>
        <taxon>Bacteria</taxon>
        <taxon>Pseudomonadati</taxon>
        <taxon>Pseudomonadota</taxon>
        <taxon>Gammaproteobacteria</taxon>
        <taxon>Oceanospirillales</taxon>
        <taxon>Endozoicomonadaceae</taxon>
        <taxon>Kistimonas</taxon>
    </lineage>
</organism>
<keyword evidence="3" id="KW-1185">Reference proteome</keyword>
<protein>
    <submittedName>
        <fullName evidence="2">Uncharacterized protein</fullName>
    </submittedName>
</protein>
<sequence length="81" mass="9061">MISRRQAGVAGADNRNAWSRNSHDKSHSGDHEPGGLWIFVVSTDVKTWRLIHVFLAVIIHEPEGMANVLMLLNHAVELFFG</sequence>
<proteinExistence type="predicted"/>
<evidence type="ECO:0000256" key="1">
    <source>
        <dbReference type="SAM" id="MobiDB-lite"/>
    </source>
</evidence>